<proteinExistence type="predicted"/>
<dbReference type="AlphaFoldDB" id="A0A1G1WBQ2"/>
<keyword evidence="1" id="KW-0175">Coiled coil</keyword>
<reference evidence="2 3" key="1">
    <citation type="journal article" date="2016" name="Nat. Commun.">
        <title>Thousands of microbial genomes shed light on interconnected biogeochemical processes in an aquifer system.</title>
        <authorList>
            <person name="Anantharaman K."/>
            <person name="Brown C.T."/>
            <person name="Hug L.A."/>
            <person name="Sharon I."/>
            <person name="Castelle C.J."/>
            <person name="Probst A.J."/>
            <person name="Thomas B.C."/>
            <person name="Singh A."/>
            <person name="Wilkins M.J."/>
            <person name="Karaoz U."/>
            <person name="Brodie E.L."/>
            <person name="Williams K.H."/>
            <person name="Hubbard S.S."/>
            <person name="Banfield J.F."/>
        </authorList>
    </citation>
    <scope>NUCLEOTIDE SEQUENCE [LARGE SCALE GENOMIC DNA]</scope>
</reference>
<comment type="caution">
    <text evidence="2">The sequence shown here is derived from an EMBL/GenBank/DDBJ whole genome shotgun (WGS) entry which is preliminary data.</text>
</comment>
<evidence type="ECO:0000313" key="2">
    <source>
        <dbReference type="EMBL" id="OGY25126.1"/>
    </source>
</evidence>
<feature type="coiled-coil region" evidence="1">
    <location>
        <begin position="34"/>
        <end position="95"/>
    </location>
</feature>
<accession>A0A1G1WBQ2</accession>
<name>A0A1G1WBQ2_9BACT</name>
<sequence length="109" mass="12536">MSILVEGFFKKDKIILELETLSIHQNEKDKILKVVDEIAELKLLDAVLEKLEAKDKELFLDQLHGGSAQIVAQILREKIENIEELLLMRAQVLEEEIIEDIRVLKEDSG</sequence>
<evidence type="ECO:0000313" key="3">
    <source>
        <dbReference type="Proteomes" id="UP000176389"/>
    </source>
</evidence>
<dbReference type="EMBL" id="MHCS01000054">
    <property type="protein sequence ID" value="OGY25126.1"/>
    <property type="molecule type" value="Genomic_DNA"/>
</dbReference>
<dbReference type="Proteomes" id="UP000176389">
    <property type="component" value="Unassembled WGS sequence"/>
</dbReference>
<dbReference type="STRING" id="1802596.A2Z11_01365"/>
<protein>
    <submittedName>
        <fullName evidence="2">Uncharacterized protein</fullName>
    </submittedName>
</protein>
<organism evidence="2 3">
    <name type="scientific">Candidatus Woykebacteria bacterium RBG_16_43_9</name>
    <dbReference type="NCBI Taxonomy" id="1802596"/>
    <lineage>
        <taxon>Bacteria</taxon>
        <taxon>Candidatus Woykeibacteriota</taxon>
    </lineage>
</organism>
<gene>
    <name evidence="2" type="ORF">A2Z11_01365</name>
</gene>
<evidence type="ECO:0000256" key="1">
    <source>
        <dbReference type="SAM" id="Coils"/>
    </source>
</evidence>